<organism evidence="2 3">
    <name type="scientific">Amborella trichopoda</name>
    <dbReference type="NCBI Taxonomy" id="13333"/>
    <lineage>
        <taxon>Eukaryota</taxon>
        <taxon>Viridiplantae</taxon>
        <taxon>Streptophyta</taxon>
        <taxon>Embryophyta</taxon>
        <taxon>Tracheophyta</taxon>
        <taxon>Spermatophyta</taxon>
        <taxon>Magnoliopsida</taxon>
        <taxon>Amborellales</taxon>
        <taxon>Amborellaceae</taxon>
        <taxon>Amborella</taxon>
    </lineage>
</organism>
<protein>
    <submittedName>
        <fullName evidence="2">Uncharacterized protein</fullName>
    </submittedName>
</protein>
<dbReference type="InterPro" id="IPR021109">
    <property type="entry name" value="Peptidase_aspartic_dom_sf"/>
</dbReference>
<dbReference type="Proteomes" id="UP000017836">
    <property type="component" value="Unassembled WGS sequence"/>
</dbReference>
<dbReference type="Gramene" id="ERN12338">
    <property type="protein sequence ID" value="ERN12338"/>
    <property type="gene ID" value="AMTR_s00025p00075590"/>
</dbReference>
<proteinExistence type="predicted"/>
<accession>W1PW48</accession>
<dbReference type="AlphaFoldDB" id="W1PW48"/>
<dbReference type="Gene3D" id="2.40.70.10">
    <property type="entry name" value="Acid Proteases"/>
    <property type="match status" value="1"/>
</dbReference>
<evidence type="ECO:0000313" key="2">
    <source>
        <dbReference type="EMBL" id="ERN12338.1"/>
    </source>
</evidence>
<evidence type="ECO:0000256" key="1">
    <source>
        <dbReference type="SAM" id="MobiDB-lite"/>
    </source>
</evidence>
<dbReference type="HOGENOM" id="CLU_1572756_0_0_1"/>
<evidence type="ECO:0000313" key="3">
    <source>
        <dbReference type="Proteomes" id="UP000017836"/>
    </source>
</evidence>
<keyword evidence="3" id="KW-1185">Reference proteome</keyword>
<dbReference type="EMBL" id="KI392614">
    <property type="protein sequence ID" value="ERN12338.1"/>
    <property type="molecule type" value="Genomic_DNA"/>
</dbReference>
<name>W1PW48_AMBTC</name>
<reference evidence="3" key="1">
    <citation type="journal article" date="2013" name="Science">
        <title>The Amborella genome and the evolution of flowering plants.</title>
        <authorList>
            <consortium name="Amborella Genome Project"/>
        </authorList>
    </citation>
    <scope>NUCLEOTIDE SEQUENCE [LARGE SCALE GENOMIC DNA]</scope>
</reference>
<gene>
    <name evidence="2" type="ORF">AMTR_s00025p00075590</name>
</gene>
<sequence length="170" mass="18770">MPFLQVCSSHAVHVLVSPLNNYPTLVPVRLGGRPYISAIRATVLFGYTTLLLTLYVPRQFLGSLAIGAKGAATLGPSELAIPSQLHARLGLKHKFARCLPSTPRAPEAAFFSSEPFYLLPPPGLSPSHHDQPQWCEFQLLIPLTRHKAQHRAPLHHPRNANLQGLRRDVQ</sequence>
<feature type="region of interest" description="Disordered" evidence="1">
    <location>
        <begin position="150"/>
        <end position="170"/>
    </location>
</feature>